<feature type="domain" description="Mannitol dehydrogenase N-terminal" evidence="3">
    <location>
        <begin position="6"/>
        <end position="200"/>
    </location>
</feature>
<dbReference type="InterPro" id="IPR013131">
    <property type="entry name" value="Mannitol_DH_N"/>
</dbReference>
<dbReference type="PANTHER" id="PTHR30524:SF0">
    <property type="entry name" value="ALTRONATE OXIDOREDUCTASE-RELATED"/>
    <property type="match status" value="1"/>
</dbReference>
<evidence type="ECO:0000313" key="6">
    <source>
        <dbReference type="Proteomes" id="UP000178485"/>
    </source>
</evidence>
<evidence type="ECO:0000259" key="4">
    <source>
        <dbReference type="Pfam" id="PF08125"/>
    </source>
</evidence>
<evidence type="ECO:0000259" key="3">
    <source>
        <dbReference type="Pfam" id="PF01232"/>
    </source>
</evidence>
<dbReference type="Gene3D" id="1.10.1040.10">
    <property type="entry name" value="N-(1-d-carboxylethyl)-l-norvaline Dehydrogenase, domain 2"/>
    <property type="match status" value="1"/>
</dbReference>
<organism evidence="5 6">
    <name type="scientific">Petrimonas mucosa</name>
    <dbReference type="NCBI Taxonomy" id="1642646"/>
    <lineage>
        <taxon>Bacteria</taxon>
        <taxon>Pseudomonadati</taxon>
        <taxon>Bacteroidota</taxon>
        <taxon>Bacteroidia</taxon>
        <taxon>Bacteroidales</taxon>
        <taxon>Dysgonomonadaceae</taxon>
        <taxon>Petrimonas</taxon>
    </lineage>
</organism>
<dbReference type="EC" id="1.1.1.17" evidence="5"/>
<dbReference type="InterPro" id="IPR036291">
    <property type="entry name" value="NAD(P)-bd_dom_sf"/>
</dbReference>
<dbReference type="SUPFAM" id="SSF51735">
    <property type="entry name" value="NAD(P)-binding Rossmann-fold domains"/>
    <property type="match status" value="1"/>
</dbReference>
<keyword evidence="2" id="KW-0520">NAD</keyword>
<evidence type="ECO:0000313" key="5">
    <source>
        <dbReference type="EMBL" id="SCM56881.1"/>
    </source>
</evidence>
<keyword evidence="6" id="KW-1185">Reference proteome</keyword>
<dbReference type="EMBL" id="LT608328">
    <property type="protein sequence ID" value="SCM56881.1"/>
    <property type="molecule type" value="Genomic_DNA"/>
</dbReference>
<dbReference type="Proteomes" id="UP000178485">
    <property type="component" value="Chromosome i"/>
</dbReference>
<dbReference type="Pfam" id="PF08125">
    <property type="entry name" value="Mannitol_dh_C"/>
    <property type="match status" value="1"/>
</dbReference>
<gene>
    <name evidence="5" type="primary">mtlD</name>
    <name evidence="5" type="ORF">ING2E5A_1086</name>
</gene>
<dbReference type="InterPro" id="IPR008927">
    <property type="entry name" value="6-PGluconate_DH-like_C_sf"/>
</dbReference>
<dbReference type="STRING" id="1642646.ING2E5A_1086"/>
<dbReference type="GO" id="GO:0008926">
    <property type="term" value="F:mannitol-1-phosphate 5-dehydrogenase activity"/>
    <property type="evidence" value="ECO:0007669"/>
    <property type="project" value="UniProtKB-EC"/>
</dbReference>
<protein>
    <submittedName>
        <fullName evidence="5">Mannitol-1-phosphate 5-dehydrogenase</fullName>
        <ecNumber evidence="5">1.1.1.17</ecNumber>
    </submittedName>
</protein>
<dbReference type="RefSeq" id="WP_071136492.1">
    <property type="nucleotide sequence ID" value="NZ_DUQN01000061.1"/>
</dbReference>
<proteinExistence type="predicted"/>
<accession>A0A1G4G5W9</accession>
<feature type="domain" description="Mannitol dehydrogenase C-terminal" evidence="4">
    <location>
        <begin position="208"/>
        <end position="355"/>
    </location>
</feature>
<dbReference type="GO" id="GO:0005829">
    <property type="term" value="C:cytosol"/>
    <property type="evidence" value="ECO:0007669"/>
    <property type="project" value="TreeGrafter"/>
</dbReference>
<keyword evidence="1 5" id="KW-0560">Oxidoreductase</keyword>
<sequence>MEKRSILIVGAGKIGRSLIGQLFGMSGYEVVFSDIDKKLVDLLNREGSYKVVVKGESEEQIVVPNVRAVDAADREAVAEEVRKATIMAVSVGKNALLKIVPSLVEGLTRRFCDPARGPLDIILAENMRSADQFLRNELKRGVPENFPLDEYVGLIETSIGKMVPIISVAELEKDPLTVFAEPYNLLIVDRQGFRNELPDVAGLAPKDNIKAWVDRKAFIHNLGHAAAAYYGYYSHPDAIYLYEVLDDQEVLQFTREVMLQSAAILLKLYPDDFTTEDLSDHIEDLLCRFRNRALRDTLFRIGQDIPRKLGPDDRFMGVIRVAISLGMPHDKILEAMAYAFFFKATDENGNRSAQDLIFERELAGGVNHALQRICGIDPVTDRELSEKIKKISTDRLKNEENIGT</sequence>
<dbReference type="SUPFAM" id="SSF48179">
    <property type="entry name" value="6-phosphogluconate dehydrogenase C-terminal domain-like"/>
    <property type="match status" value="1"/>
</dbReference>
<evidence type="ECO:0000256" key="2">
    <source>
        <dbReference type="ARBA" id="ARBA00023027"/>
    </source>
</evidence>
<dbReference type="Gene3D" id="3.40.50.720">
    <property type="entry name" value="NAD(P)-binding Rossmann-like Domain"/>
    <property type="match status" value="1"/>
</dbReference>
<dbReference type="InterPro" id="IPR013118">
    <property type="entry name" value="Mannitol_DH_C"/>
</dbReference>
<dbReference type="GO" id="GO:0019592">
    <property type="term" value="P:mannitol catabolic process"/>
    <property type="evidence" value="ECO:0007669"/>
    <property type="project" value="TreeGrafter"/>
</dbReference>
<dbReference type="KEGG" id="pmuc:ING2E5A_1086"/>
<dbReference type="PANTHER" id="PTHR30524">
    <property type="entry name" value="MANNITOL-1-PHOSPHATE 5-DEHYDROGENASE"/>
    <property type="match status" value="1"/>
</dbReference>
<reference evidence="5 6" key="1">
    <citation type="submission" date="2016-08" db="EMBL/GenBank/DDBJ databases">
        <authorList>
            <person name="Seilhamer J.J."/>
        </authorList>
    </citation>
    <scope>NUCLEOTIDE SEQUENCE [LARGE SCALE GENOMIC DNA]</scope>
    <source>
        <strain evidence="5">ING2-E5A</strain>
    </source>
</reference>
<evidence type="ECO:0000256" key="1">
    <source>
        <dbReference type="ARBA" id="ARBA00023002"/>
    </source>
</evidence>
<dbReference type="InterPro" id="IPR013328">
    <property type="entry name" value="6PGD_dom2"/>
</dbReference>
<dbReference type="AlphaFoldDB" id="A0A1G4G5W9"/>
<dbReference type="Pfam" id="PF01232">
    <property type="entry name" value="Mannitol_dh"/>
    <property type="match status" value="1"/>
</dbReference>
<name>A0A1G4G5W9_9BACT</name>